<feature type="non-terminal residue" evidence="1">
    <location>
        <position position="76"/>
    </location>
</feature>
<evidence type="ECO:0000313" key="1">
    <source>
        <dbReference type="EMBL" id="CEK91192.1"/>
    </source>
</evidence>
<name>A0A0B7BE70_9EUPU</name>
<organism evidence="1">
    <name type="scientific">Arion vulgaris</name>
    <dbReference type="NCBI Taxonomy" id="1028688"/>
    <lineage>
        <taxon>Eukaryota</taxon>
        <taxon>Metazoa</taxon>
        <taxon>Spiralia</taxon>
        <taxon>Lophotrochozoa</taxon>
        <taxon>Mollusca</taxon>
        <taxon>Gastropoda</taxon>
        <taxon>Heterobranchia</taxon>
        <taxon>Euthyneura</taxon>
        <taxon>Panpulmonata</taxon>
        <taxon>Eupulmonata</taxon>
        <taxon>Stylommatophora</taxon>
        <taxon>Helicina</taxon>
        <taxon>Arionoidea</taxon>
        <taxon>Arionidae</taxon>
        <taxon>Arion</taxon>
    </lineage>
</organism>
<gene>
    <name evidence="1" type="primary">ORF181396</name>
</gene>
<dbReference type="AlphaFoldDB" id="A0A0B7BE70"/>
<reference evidence="1" key="1">
    <citation type="submission" date="2014-12" db="EMBL/GenBank/DDBJ databases">
        <title>Insight into the proteome of Arion vulgaris.</title>
        <authorList>
            <person name="Aradska J."/>
            <person name="Bulat T."/>
            <person name="Smidak R."/>
            <person name="Sarate P."/>
            <person name="Gangsoo J."/>
            <person name="Sialana F."/>
            <person name="Bilban M."/>
            <person name="Lubec G."/>
        </authorList>
    </citation>
    <scope>NUCLEOTIDE SEQUENCE</scope>
    <source>
        <tissue evidence="1">Skin</tissue>
    </source>
</reference>
<protein>
    <submittedName>
        <fullName evidence="1">Uncharacterized protein</fullName>
    </submittedName>
</protein>
<proteinExistence type="predicted"/>
<sequence>GATLCGFVLTDFLPGATLKGVFYSNKWLKKTWFLSPGPLRVNLWITIEWYVFDTKADQEKVTLINMVFSKKSQNVP</sequence>
<feature type="non-terminal residue" evidence="1">
    <location>
        <position position="1"/>
    </location>
</feature>
<accession>A0A0B7BE70</accession>
<dbReference type="EMBL" id="HACG01044327">
    <property type="protein sequence ID" value="CEK91192.1"/>
    <property type="molecule type" value="Transcribed_RNA"/>
</dbReference>